<gene>
    <name evidence="1" type="ORF">OLEA9_A021850</name>
</gene>
<dbReference type="Proteomes" id="UP000594638">
    <property type="component" value="Unassembled WGS sequence"/>
</dbReference>
<name>A0A8S0PBE5_OLEEU</name>
<reference evidence="1 2" key="1">
    <citation type="submission" date="2019-12" db="EMBL/GenBank/DDBJ databases">
        <authorList>
            <person name="Alioto T."/>
            <person name="Alioto T."/>
            <person name="Gomez Garrido J."/>
        </authorList>
    </citation>
    <scope>NUCLEOTIDE SEQUENCE [LARGE SCALE GENOMIC DNA]</scope>
</reference>
<accession>A0A8S0PBE5</accession>
<protein>
    <submittedName>
        <fullName evidence="1">Uncharacterized protein</fullName>
    </submittedName>
</protein>
<dbReference type="AlphaFoldDB" id="A0A8S0PBE5"/>
<sequence>MEPCPDEQDMRADIGATHVQNGGDIAPCPDDEHHPMLVTTDEQLGEGQSESLFAISDLNDGGAMEPSYAAPINDTEFEGCDVTNGDGDLTEVPIPATVAEP</sequence>
<comment type="caution">
    <text evidence="1">The sequence shown here is derived from an EMBL/GenBank/DDBJ whole genome shotgun (WGS) entry which is preliminary data.</text>
</comment>
<dbReference type="EMBL" id="CACTIH010000036">
    <property type="protein sequence ID" value="CAA2938466.1"/>
    <property type="molecule type" value="Genomic_DNA"/>
</dbReference>
<dbReference type="Gramene" id="OE9A021850T1">
    <property type="protein sequence ID" value="OE9A021850C1"/>
    <property type="gene ID" value="OE9A021850"/>
</dbReference>
<evidence type="ECO:0000313" key="2">
    <source>
        <dbReference type="Proteomes" id="UP000594638"/>
    </source>
</evidence>
<keyword evidence="2" id="KW-1185">Reference proteome</keyword>
<evidence type="ECO:0000313" key="1">
    <source>
        <dbReference type="EMBL" id="CAA2938466.1"/>
    </source>
</evidence>
<organism evidence="1 2">
    <name type="scientific">Olea europaea subsp. europaea</name>
    <dbReference type="NCBI Taxonomy" id="158383"/>
    <lineage>
        <taxon>Eukaryota</taxon>
        <taxon>Viridiplantae</taxon>
        <taxon>Streptophyta</taxon>
        <taxon>Embryophyta</taxon>
        <taxon>Tracheophyta</taxon>
        <taxon>Spermatophyta</taxon>
        <taxon>Magnoliopsida</taxon>
        <taxon>eudicotyledons</taxon>
        <taxon>Gunneridae</taxon>
        <taxon>Pentapetalae</taxon>
        <taxon>asterids</taxon>
        <taxon>lamiids</taxon>
        <taxon>Lamiales</taxon>
        <taxon>Oleaceae</taxon>
        <taxon>Oleeae</taxon>
        <taxon>Olea</taxon>
    </lineage>
</organism>
<proteinExistence type="predicted"/>